<comment type="caution">
    <text evidence="9">The sequence shown here is derived from an EMBL/GenBank/DDBJ whole genome shotgun (WGS) entry which is preliminary data.</text>
</comment>
<feature type="signal peptide" evidence="7">
    <location>
        <begin position="1"/>
        <end position="22"/>
    </location>
</feature>
<dbReference type="PANTHER" id="PTHR23130:SF157">
    <property type="entry name" value="AUXIN-INDUCED IN ROOT CULTURES PROTEIN 12"/>
    <property type="match status" value="1"/>
</dbReference>
<evidence type="ECO:0000313" key="9">
    <source>
        <dbReference type="EMBL" id="KAL3633230.1"/>
    </source>
</evidence>
<evidence type="ECO:0000256" key="7">
    <source>
        <dbReference type="SAM" id="SignalP"/>
    </source>
</evidence>
<dbReference type="EMBL" id="JAVIJP010000030">
    <property type="protein sequence ID" value="KAL3633230.1"/>
    <property type="molecule type" value="Genomic_DNA"/>
</dbReference>
<accession>A0ABD3CTC7</accession>
<evidence type="ECO:0000256" key="6">
    <source>
        <dbReference type="SAM" id="MobiDB-lite"/>
    </source>
</evidence>
<feature type="domain" description="DOMON" evidence="8">
    <location>
        <begin position="46"/>
        <end position="163"/>
    </location>
</feature>
<dbReference type="PROSITE" id="PS50836">
    <property type="entry name" value="DOMON"/>
    <property type="match status" value="1"/>
</dbReference>
<keyword evidence="2" id="KW-0813">Transport</keyword>
<reference evidence="10" key="1">
    <citation type="journal article" date="2024" name="IScience">
        <title>Strigolactones Initiate the Formation of Haustorium-like Structures in Castilleja.</title>
        <authorList>
            <person name="Buerger M."/>
            <person name="Peterson D."/>
            <person name="Chory J."/>
        </authorList>
    </citation>
    <scope>NUCLEOTIDE SEQUENCE [LARGE SCALE GENOMIC DNA]</scope>
</reference>
<gene>
    <name evidence="9" type="ORF">CASFOL_022757</name>
</gene>
<feature type="region of interest" description="Disordered" evidence="6">
    <location>
        <begin position="192"/>
        <end position="224"/>
    </location>
</feature>
<evidence type="ECO:0000313" key="10">
    <source>
        <dbReference type="Proteomes" id="UP001632038"/>
    </source>
</evidence>
<evidence type="ECO:0000259" key="8">
    <source>
        <dbReference type="PROSITE" id="PS50836"/>
    </source>
</evidence>
<feature type="compositionally biased region" description="Gly residues" evidence="6">
    <location>
        <begin position="215"/>
        <end position="224"/>
    </location>
</feature>
<dbReference type="AlphaFoldDB" id="A0ABD3CTC7"/>
<feature type="compositionally biased region" description="Low complexity" evidence="6">
    <location>
        <begin position="192"/>
        <end position="214"/>
    </location>
</feature>
<feature type="chain" id="PRO_5044832782" description="DOMON domain-containing protein" evidence="7">
    <location>
        <begin position="23"/>
        <end position="251"/>
    </location>
</feature>
<dbReference type="InterPro" id="IPR005018">
    <property type="entry name" value="DOMON_domain"/>
</dbReference>
<evidence type="ECO:0000256" key="5">
    <source>
        <dbReference type="ARBA" id="ARBA00023136"/>
    </source>
</evidence>
<keyword evidence="10" id="KW-1185">Reference proteome</keyword>
<dbReference type="CDD" id="cd09629">
    <property type="entry name" value="DOMON_CIL1_like"/>
    <property type="match status" value="1"/>
</dbReference>
<dbReference type="Pfam" id="PF04526">
    <property type="entry name" value="DUF568"/>
    <property type="match status" value="1"/>
</dbReference>
<comment type="subcellular location">
    <subcellularLocation>
        <location evidence="1">Membrane</location>
    </subcellularLocation>
</comment>
<organism evidence="9 10">
    <name type="scientific">Castilleja foliolosa</name>
    <dbReference type="NCBI Taxonomy" id="1961234"/>
    <lineage>
        <taxon>Eukaryota</taxon>
        <taxon>Viridiplantae</taxon>
        <taxon>Streptophyta</taxon>
        <taxon>Embryophyta</taxon>
        <taxon>Tracheophyta</taxon>
        <taxon>Spermatophyta</taxon>
        <taxon>Magnoliopsida</taxon>
        <taxon>eudicotyledons</taxon>
        <taxon>Gunneridae</taxon>
        <taxon>Pentapetalae</taxon>
        <taxon>asterids</taxon>
        <taxon>lamiids</taxon>
        <taxon>Lamiales</taxon>
        <taxon>Orobanchaceae</taxon>
        <taxon>Pedicularideae</taxon>
        <taxon>Castillejinae</taxon>
        <taxon>Castilleja</taxon>
    </lineage>
</organism>
<dbReference type="InterPro" id="IPR045265">
    <property type="entry name" value="AIR12_DOMON"/>
</dbReference>
<evidence type="ECO:0000256" key="4">
    <source>
        <dbReference type="ARBA" id="ARBA00022982"/>
    </source>
</evidence>
<evidence type="ECO:0000256" key="1">
    <source>
        <dbReference type="ARBA" id="ARBA00004370"/>
    </source>
</evidence>
<dbReference type="Proteomes" id="UP001632038">
    <property type="component" value="Unassembled WGS sequence"/>
</dbReference>
<evidence type="ECO:0000256" key="2">
    <source>
        <dbReference type="ARBA" id="ARBA00022448"/>
    </source>
</evidence>
<dbReference type="GO" id="GO:0016020">
    <property type="term" value="C:membrane"/>
    <property type="evidence" value="ECO:0007669"/>
    <property type="project" value="UniProtKB-SubCell"/>
</dbReference>
<sequence length="251" mass="25471">MASSSSLLLIAAVALLISRALSLTCTFQTFSNPNTTFAHCMDLPTLNATLHWTHDPTATPSTLSVAFTVPTAANTTKGWVAWALNPTQTGMLGAQALIATPNGSTYVVNTYNISSYKIGAPSNISYNVLSSAAEAVNGSTIIFAKLLLPADAKPVLNQVWQVGPVSSNGAPTMHGTTHDNLGSKTNLTLSGAAAETPAGSPSGSPSDSPATPGPTAGGQGGNSTSGGARVCGNGLYGVVLVLLWASYFGLF</sequence>
<keyword evidence="3 7" id="KW-0732">Signal</keyword>
<dbReference type="PANTHER" id="PTHR23130">
    <property type="entry name" value="CYTOCHROME B561 AND DOMON DOMAIN-CONTAINING PROTEIN"/>
    <property type="match status" value="1"/>
</dbReference>
<proteinExistence type="predicted"/>
<keyword evidence="4" id="KW-0249">Electron transport</keyword>
<protein>
    <recommendedName>
        <fullName evidence="8">DOMON domain-containing protein</fullName>
    </recommendedName>
</protein>
<name>A0ABD3CTC7_9LAMI</name>
<keyword evidence="5" id="KW-0472">Membrane</keyword>
<evidence type="ECO:0000256" key="3">
    <source>
        <dbReference type="ARBA" id="ARBA00022729"/>
    </source>
</evidence>